<evidence type="ECO:0000313" key="2">
    <source>
        <dbReference type="EMBL" id="KAI7806179.1"/>
    </source>
</evidence>
<comment type="caution">
    <text evidence="2">The sequence shown here is derived from an EMBL/GenBank/DDBJ whole genome shotgun (WGS) entry which is preliminary data.</text>
</comment>
<keyword evidence="3" id="KW-1185">Reference proteome</keyword>
<accession>A0A9W7WPY4</accession>
<protein>
    <submittedName>
        <fullName evidence="2">Uncharacterized protein</fullName>
    </submittedName>
</protein>
<dbReference type="AlphaFoldDB" id="A0A9W7WPY4"/>
<name>A0A9W7WPY4_TRIRA</name>
<sequence>MMKKTQPTKCIKMEGSVETGNKTQEMEFVPEESFKRSLKGLKEGGRPLSRLRQRTRPRAGCASLTSRRRGSYYQRP</sequence>
<feature type="region of interest" description="Disordered" evidence="1">
    <location>
        <begin position="41"/>
        <end position="76"/>
    </location>
</feature>
<gene>
    <name evidence="2" type="ORF">IRJ41_001644</name>
</gene>
<dbReference type="Proteomes" id="UP001059041">
    <property type="component" value="Linkage Group LG8"/>
</dbReference>
<feature type="region of interest" description="Disordered" evidence="1">
    <location>
        <begin position="1"/>
        <end position="23"/>
    </location>
</feature>
<dbReference type="EMBL" id="JAFHDT010000008">
    <property type="protein sequence ID" value="KAI7806179.1"/>
    <property type="molecule type" value="Genomic_DNA"/>
</dbReference>
<organism evidence="2 3">
    <name type="scientific">Triplophysa rosa</name>
    <name type="common">Cave loach</name>
    <dbReference type="NCBI Taxonomy" id="992332"/>
    <lineage>
        <taxon>Eukaryota</taxon>
        <taxon>Metazoa</taxon>
        <taxon>Chordata</taxon>
        <taxon>Craniata</taxon>
        <taxon>Vertebrata</taxon>
        <taxon>Euteleostomi</taxon>
        <taxon>Actinopterygii</taxon>
        <taxon>Neopterygii</taxon>
        <taxon>Teleostei</taxon>
        <taxon>Ostariophysi</taxon>
        <taxon>Cypriniformes</taxon>
        <taxon>Nemacheilidae</taxon>
        <taxon>Triplophysa</taxon>
    </lineage>
</organism>
<proteinExistence type="predicted"/>
<evidence type="ECO:0000313" key="3">
    <source>
        <dbReference type="Proteomes" id="UP001059041"/>
    </source>
</evidence>
<evidence type="ECO:0000256" key="1">
    <source>
        <dbReference type="SAM" id="MobiDB-lite"/>
    </source>
</evidence>
<reference evidence="2" key="1">
    <citation type="submission" date="2021-02" db="EMBL/GenBank/DDBJ databases">
        <title>Comparative genomics reveals that relaxation of natural selection precedes convergent phenotypic evolution of cavefish.</title>
        <authorList>
            <person name="Peng Z."/>
        </authorList>
    </citation>
    <scope>NUCLEOTIDE SEQUENCE</scope>
    <source>
        <tissue evidence="2">Muscle</tissue>
    </source>
</reference>